<protein>
    <submittedName>
        <fullName evidence="1">Uncharacterized protein</fullName>
    </submittedName>
</protein>
<reference evidence="2" key="1">
    <citation type="journal article" date="2023" name="Front. Plant Sci.">
        <title>Chromosomal-level genome assembly of Melastoma candidum provides insights into trichome evolution.</title>
        <authorList>
            <person name="Zhong Y."/>
            <person name="Wu W."/>
            <person name="Sun C."/>
            <person name="Zou P."/>
            <person name="Liu Y."/>
            <person name="Dai S."/>
            <person name="Zhou R."/>
        </authorList>
    </citation>
    <scope>NUCLEOTIDE SEQUENCE [LARGE SCALE GENOMIC DNA]</scope>
</reference>
<proteinExistence type="predicted"/>
<keyword evidence="2" id="KW-1185">Reference proteome</keyword>
<accession>A0ACB9QCX3</accession>
<dbReference type="EMBL" id="CM042885">
    <property type="protein sequence ID" value="KAI4364286.1"/>
    <property type="molecule type" value="Genomic_DNA"/>
</dbReference>
<evidence type="ECO:0000313" key="2">
    <source>
        <dbReference type="Proteomes" id="UP001057402"/>
    </source>
</evidence>
<comment type="caution">
    <text evidence="1">The sequence shown here is derived from an EMBL/GenBank/DDBJ whole genome shotgun (WGS) entry which is preliminary data.</text>
</comment>
<organism evidence="1 2">
    <name type="scientific">Melastoma candidum</name>
    <dbReference type="NCBI Taxonomy" id="119954"/>
    <lineage>
        <taxon>Eukaryota</taxon>
        <taxon>Viridiplantae</taxon>
        <taxon>Streptophyta</taxon>
        <taxon>Embryophyta</taxon>
        <taxon>Tracheophyta</taxon>
        <taxon>Spermatophyta</taxon>
        <taxon>Magnoliopsida</taxon>
        <taxon>eudicotyledons</taxon>
        <taxon>Gunneridae</taxon>
        <taxon>Pentapetalae</taxon>
        <taxon>rosids</taxon>
        <taxon>malvids</taxon>
        <taxon>Myrtales</taxon>
        <taxon>Melastomataceae</taxon>
        <taxon>Melastomatoideae</taxon>
        <taxon>Melastomateae</taxon>
        <taxon>Melastoma</taxon>
    </lineage>
</organism>
<name>A0ACB9QCX3_9MYRT</name>
<dbReference type="Proteomes" id="UP001057402">
    <property type="component" value="Chromosome 6"/>
</dbReference>
<evidence type="ECO:0000313" key="1">
    <source>
        <dbReference type="EMBL" id="KAI4364286.1"/>
    </source>
</evidence>
<sequence>MATYVRNLATVLFALQLFSPLVRSVDVTVYVTYPLPPGTTGPDAISFTEDGVGPFTGISDGNVVKLNPLLGTYEYFTYAVPNRNKTLCDGKSDPNLYSKCGRPLGSAFNGSDYFYFCDVYFGLNGVGPSGGQATQLVTSADGLPVFFCNAVAVDPINGMVYFVDTSQRLKNITQMIIANDRSGRLLSYDPTTGNVKSLANGLAGPVGLAISNDGSYILITALITQTIQKFYLTGPKANTTETLPTSLSIPGNLERIGSLDEFLVPENIGPVVHYAIKIDGNGRVLANESIAGPYANVSYLRDLQALGDSIFIGSAFDNFVGATASLLGLLE</sequence>
<gene>
    <name evidence="1" type="ORF">MLD38_020397</name>
</gene>